<dbReference type="OrthoDB" id="1934635at2759"/>
<evidence type="ECO:0000313" key="2">
    <source>
        <dbReference type="Proteomes" id="UP000673691"/>
    </source>
</evidence>
<comment type="caution">
    <text evidence="1">The sequence shown here is derived from an EMBL/GenBank/DDBJ whole genome shotgun (WGS) entry which is preliminary data.</text>
</comment>
<name>A0A8H7ZU30_9FUNG</name>
<reference evidence="1 2" key="1">
    <citation type="journal article" name="Sci. Rep.">
        <title>Genome-scale phylogenetic analyses confirm Olpidium as the closest living zoosporic fungus to the non-flagellated, terrestrial fungi.</title>
        <authorList>
            <person name="Chang Y."/>
            <person name="Rochon D."/>
            <person name="Sekimoto S."/>
            <person name="Wang Y."/>
            <person name="Chovatia M."/>
            <person name="Sandor L."/>
            <person name="Salamov A."/>
            <person name="Grigoriev I.V."/>
            <person name="Stajich J.E."/>
            <person name="Spatafora J.W."/>
        </authorList>
    </citation>
    <scope>NUCLEOTIDE SEQUENCE [LARGE SCALE GENOMIC DNA]</scope>
    <source>
        <strain evidence="1">S191</strain>
    </source>
</reference>
<proteinExistence type="predicted"/>
<protein>
    <recommendedName>
        <fullName evidence="3">Retrotransposon gag domain-containing protein</fullName>
    </recommendedName>
</protein>
<organism evidence="1 2">
    <name type="scientific">Olpidium bornovanus</name>
    <dbReference type="NCBI Taxonomy" id="278681"/>
    <lineage>
        <taxon>Eukaryota</taxon>
        <taxon>Fungi</taxon>
        <taxon>Fungi incertae sedis</taxon>
        <taxon>Olpidiomycota</taxon>
        <taxon>Olpidiomycotina</taxon>
        <taxon>Olpidiomycetes</taxon>
        <taxon>Olpidiales</taxon>
        <taxon>Olpidiaceae</taxon>
        <taxon>Olpidium</taxon>
    </lineage>
</organism>
<gene>
    <name evidence="1" type="ORF">BJ554DRAFT_8394</name>
</gene>
<dbReference type="EMBL" id="JAEFCI010006481">
    <property type="protein sequence ID" value="KAG5459658.1"/>
    <property type="molecule type" value="Genomic_DNA"/>
</dbReference>
<dbReference type="AlphaFoldDB" id="A0A8H7ZU30"/>
<feature type="non-terminal residue" evidence="1">
    <location>
        <position position="1"/>
    </location>
</feature>
<evidence type="ECO:0000313" key="1">
    <source>
        <dbReference type="EMBL" id="KAG5459658.1"/>
    </source>
</evidence>
<accession>A0A8H7ZU30</accession>
<evidence type="ECO:0008006" key="3">
    <source>
        <dbReference type="Google" id="ProtNLM"/>
    </source>
</evidence>
<keyword evidence="2" id="KW-1185">Reference proteome</keyword>
<sequence>AASGRSSSSSSSYAQTCIKGLHDPIPRFTGRDGAERLSTLQKVEDYFEAAMLHDDRLEVLTAANRLDGDASVWWDSVRTTGLITTWLKLKNVMKKQFILPDQ</sequence>
<dbReference type="Proteomes" id="UP000673691">
    <property type="component" value="Unassembled WGS sequence"/>
</dbReference>